<evidence type="ECO:0000256" key="9">
    <source>
        <dbReference type="ARBA" id="ARBA00022842"/>
    </source>
</evidence>
<keyword evidence="13 16" id="KW-0186">Copper</keyword>
<comment type="similarity">
    <text evidence="2 16">Belongs to the cytochrome c oxidase subunit 2 family.</text>
</comment>
<evidence type="ECO:0000256" key="4">
    <source>
        <dbReference type="ARBA" id="ARBA00022448"/>
    </source>
</evidence>
<dbReference type="InterPro" id="IPR002429">
    <property type="entry name" value="CcO_II-like_C"/>
</dbReference>
<evidence type="ECO:0000259" key="18">
    <source>
        <dbReference type="PROSITE" id="PS50857"/>
    </source>
</evidence>
<evidence type="ECO:0000256" key="1">
    <source>
        <dbReference type="ARBA" id="ARBA00004448"/>
    </source>
</evidence>
<organism evidence="20">
    <name type="scientific">Cirriformia cf. tentaculata HK-2018</name>
    <dbReference type="NCBI Taxonomy" id="2100094"/>
    <lineage>
        <taxon>Eukaryota</taxon>
        <taxon>Metazoa</taxon>
        <taxon>Spiralia</taxon>
        <taxon>Lophotrochozoa</taxon>
        <taxon>Annelida</taxon>
        <taxon>Polychaeta</taxon>
        <taxon>Sedentaria</taxon>
        <taxon>Canalipalpata</taxon>
        <taxon>Terebellida</taxon>
        <taxon>Cirratuliformia</taxon>
        <taxon>Cirratulidae</taxon>
        <taxon>Cirriformia</taxon>
    </lineage>
</organism>
<comment type="catalytic activity">
    <reaction evidence="15">
        <text>4 Fe(II)-[cytochrome c] + O2 + 8 H(+)(in) = 4 Fe(III)-[cytochrome c] + 2 H2O + 4 H(+)(out)</text>
        <dbReference type="Rhea" id="RHEA:11436"/>
        <dbReference type="Rhea" id="RHEA-COMP:10350"/>
        <dbReference type="Rhea" id="RHEA-COMP:14399"/>
        <dbReference type="ChEBI" id="CHEBI:15377"/>
        <dbReference type="ChEBI" id="CHEBI:15378"/>
        <dbReference type="ChEBI" id="CHEBI:15379"/>
        <dbReference type="ChEBI" id="CHEBI:29033"/>
        <dbReference type="ChEBI" id="CHEBI:29034"/>
        <dbReference type="EC" id="7.1.1.9"/>
    </reaction>
    <physiologicalReaction direction="left-to-right" evidence="15">
        <dbReference type="Rhea" id="RHEA:11437"/>
    </physiologicalReaction>
</comment>
<evidence type="ECO:0000256" key="10">
    <source>
        <dbReference type="ARBA" id="ARBA00022967"/>
    </source>
</evidence>
<proteinExistence type="inferred from homology"/>
<reference evidence="20" key="1">
    <citation type="journal article" date="2017" name="Mitochondrial DNA Part B Resour">
        <title>The complete mitochondrial genome of Cirriformia cf. tentaculata (Polychaeta, Cirratulidae) from Dok-Do, Korea.</title>
        <authorList>
            <person name="Choi H.K."/>
            <person name="Kim H.J."/>
            <person name="Han D."/>
            <person name="An Y.R."/>
            <person name="Kim H."/>
        </authorList>
    </citation>
    <scope>NUCLEOTIDE SEQUENCE</scope>
</reference>
<evidence type="ECO:0000256" key="12">
    <source>
        <dbReference type="ARBA" id="ARBA00022989"/>
    </source>
</evidence>
<dbReference type="InterPro" id="IPR045187">
    <property type="entry name" value="CcO_II"/>
</dbReference>
<protein>
    <recommendedName>
        <fullName evidence="3 16">Cytochrome c oxidase subunit 2</fullName>
    </recommendedName>
</protein>
<dbReference type="SUPFAM" id="SSF81464">
    <property type="entry name" value="Cytochrome c oxidase subunit II-like, transmembrane region"/>
    <property type="match status" value="1"/>
</dbReference>
<dbReference type="PANTHER" id="PTHR22888">
    <property type="entry name" value="CYTOCHROME C OXIDASE, SUBUNIT II"/>
    <property type="match status" value="1"/>
</dbReference>
<keyword evidence="7 16" id="KW-0479">Metal-binding</keyword>
<feature type="transmembrane region" description="Helical" evidence="17">
    <location>
        <begin position="27"/>
        <end position="47"/>
    </location>
</feature>
<dbReference type="PANTHER" id="PTHR22888:SF9">
    <property type="entry name" value="CYTOCHROME C OXIDASE SUBUNIT 2"/>
    <property type="match status" value="1"/>
</dbReference>
<evidence type="ECO:0000256" key="6">
    <source>
        <dbReference type="ARBA" id="ARBA00022692"/>
    </source>
</evidence>
<keyword evidence="11 16" id="KW-0249">Electron transport</keyword>
<evidence type="ECO:0000256" key="15">
    <source>
        <dbReference type="ARBA" id="ARBA00049512"/>
    </source>
</evidence>
<dbReference type="CDD" id="cd13912">
    <property type="entry name" value="CcO_II_C"/>
    <property type="match status" value="1"/>
</dbReference>
<dbReference type="GO" id="GO:0042773">
    <property type="term" value="P:ATP synthesis coupled electron transport"/>
    <property type="evidence" value="ECO:0007669"/>
    <property type="project" value="TreeGrafter"/>
</dbReference>
<evidence type="ECO:0000256" key="14">
    <source>
        <dbReference type="ARBA" id="ARBA00023136"/>
    </source>
</evidence>
<dbReference type="FunFam" id="2.60.40.420:FF:000001">
    <property type="entry name" value="Cytochrome c oxidase subunit 2"/>
    <property type="match status" value="1"/>
</dbReference>
<evidence type="ECO:0000256" key="11">
    <source>
        <dbReference type="ARBA" id="ARBA00022982"/>
    </source>
</evidence>
<sequence>MPVWGQLSLQDAASPTMYQLSALHDHAMLMVLLVVSFVSFVLAKLMMNQFTCRTLLHAHEIEAVWTSVPAIILFLLAAPSLHLLYVMDEIPNAQLTFKAIGHQWYWSYEYQAFQGFSFDSYMVPTSDLSSGMYRLLDVDNRAVFPMRMQIQLLTTSYDVIHSWAVPSLGVKIDAIPGRQNQFGFTSYLPGVFYGQCSEICGSDHSFMPIVLEAVNSKSFLSWLVPKATQN</sequence>
<dbReference type="PROSITE" id="PS00078">
    <property type="entry name" value="COX2"/>
    <property type="match status" value="1"/>
</dbReference>
<evidence type="ECO:0000256" key="13">
    <source>
        <dbReference type="ARBA" id="ARBA00023008"/>
    </source>
</evidence>
<dbReference type="EMBL" id="MG267394">
    <property type="protein sequence ID" value="AVI26184.1"/>
    <property type="molecule type" value="Genomic_DNA"/>
</dbReference>
<dbReference type="Gene3D" id="2.60.40.420">
    <property type="entry name" value="Cupredoxins - blue copper proteins"/>
    <property type="match status" value="1"/>
</dbReference>
<evidence type="ECO:0000256" key="2">
    <source>
        <dbReference type="ARBA" id="ARBA00007866"/>
    </source>
</evidence>
<dbReference type="GO" id="GO:0005507">
    <property type="term" value="F:copper ion binding"/>
    <property type="evidence" value="ECO:0007669"/>
    <property type="project" value="InterPro"/>
</dbReference>
<dbReference type="GO" id="GO:0004129">
    <property type="term" value="F:cytochrome-c oxidase activity"/>
    <property type="evidence" value="ECO:0007669"/>
    <property type="project" value="UniProtKB-EC"/>
</dbReference>
<geneLocation type="mitochondrion" evidence="20"/>
<keyword evidence="9" id="KW-0460">Magnesium</keyword>
<name>A0A343UWF6_9ANNE</name>
<evidence type="ECO:0000256" key="3">
    <source>
        <dbReference type="ARBA" id="ARBA00015946"/>
    </source>
</evidence>
<accession>A0A343UWF6</accession>
<evidence type="ECO:0000256" key="16">
    <source>
        <dbReference type="RuleBase" id="RU000457"/>
    </source>
</evidence>
<evidence type="ECO:0000256" key="5">
    <source>
        <dbReference type="ARBA" id="ARBA00022660"/>
    </source>
</evidence>
<evidence type="ECO:0000259" key="19">
    <source>
        <dbReference type="PROSITE" id="PS50999"/>
    </source>
</evidence>
<evidence type="ECO:0000256" key="7">
    <source>
        <dbReference type="ARBA" id="ARBA00022723"/>
    </source>
</evidence>
<keyword evidence="5 16" id="KW-0679">Respiratory chain</keyword>
<dbReference type="InterPro" id="IPR014222">
    <property type="entry name" value="Cyt_c_oxidase_su2"/>
</dbReference>
<keyword evidence="16 20" id="KW-0496">Mitochondrion</keyword>
<dbReference type="NCBIfam" id="TIGR02866">
    <property type="entry name" value="CoxB"/>
    <property type="match status" value="1"/>
</dbReference>
<dbReference type="PROSITE" id="PS50857">
    <property type="entry name" value="COX2_CUA"/>
    <property type="match status" value="1"/>
</dbReference>
<dbReference type="PROSITE" id="PS50999">
    <property type="entry name" value="COX2_TM"/>
    <property type="match status" value="1"/>
</dbReference>
<dbReference type="SUPFAM" id="SSF49503">
    <property type="entry name" value="Cupredoxins"/>
    <property type="match status" value="1"/>
</dbReference>
<dbReference type="AlphaFoldDB" id="A0A343UWF6"/>
<evidence type="ECO:0000313" key="20">
    <source>
        <dbReference type="EMBL" id="AVI26184.1"/>
    </source>
</evidence>
<dbReference type="GO" id="GO:0005743">
    <property type="term" value="C:mitochondrial inner membrane"/>
    <property type="evidence" value="ECO:0007669"/>
    <property type="project" value="UniProtKB-SubCell"/>
</dbReference>
<dbReference type="PRINTS" id="PR01166">
    <property type="entry name" value="CYCOXIDASEII"/>
</dbReference>
<evidence type="ECO:0000256" key="8">
    <source>
        <dbReference type="ARBA" id="ARBA00022792"/>
    </source>
</evidence>
<gene>
    <name evidence="20" type="primary">COX2</name>
</gene>
<dbReference type="InterPro" id="IPR001505">
    <property type="entry name" value="Copper_CuA"/>
</dbReference>
<dbReference type="Pfam" id="PF02790">
    <property type="entry name" value="COX2_TM"/>
    <property type="match status" value="1"/>
</dbReference>
<dbReference type="CTD" id="4513"/>
<keyword evidence="4 16" id="KW-0813">Transport</keyword>
<dbReference type="InterPro" id="IPR011759">
    <property type="entry name" value="Cyt_c_oxidase_su2_TM_dom"/>
</dbReference>
<dbReference type="RefSeq" id="YP_009473301.1">
    <property type="nucleotide sequence ID" value="NC_037390.1"/>
</dbReference>
<comment type="function">
    <text evidence="16">Component of the cytochrome c oxidase, the last enzyme in the mitochondrial electron transport chain which drives oxidative phosphorylation. The respiratory chain contains 3 multisubunit complexes succinate dehydrogenase (complex II, CII), ubiquinol-cytochrome c oxidoreductase (cytochrome b-c1 complex, complex III, CIII) and cytochrome c oxidase (complex IV, CIV), that cooperate to transfer electrons derived from NADH and succinate to molecular oxygen, creating an electrochemical gradient over the inner membrane that drives transmembrane transport and the ATP synthase. Cytochrome c oxidase is the component of the respiratory chain that catalyzes the reduction of oxygen to water. Electrons originating from reduced cytochrome c in the intermembrane space (IMS) are transferred via the dinuclear copper A center (CU(A)) of subunit 2 and heme A of subunit 1 to the active site in subunit 1, a binuclear center (BNC) formed by heme A3 and copper B (CU(B)). The BNC reduces molecular oxygen to 2 water molecules using 4 electrons from cytochrome c in the IMS and 4 protons from the mitochondrial matrix.</text>
</comment>
<keyword evidence="10" id="KW-1278">Translocase</keyword>
<feature type="transmembrane region" description="Helical" evidence="17">
    <location>
        <begin position="68"/>
        <end position="87"/>
    </location>
</feature>
<keyword evidence="8 16" id="KW-0999">Mitochondrion inner membrane</keyword>
<dbReference type="GO" id="GO:0016491">
    <property type="term" value="F:oxidoreductase activity"/>
    <property type="evidence" value="ECO:0007669"/>
    <property type="project" value="InterPro"/>
</dbReference>
<dbReference type="InterPro" id="IPR034210">
    <property type="entry name" value="CcO_II_C"/>
</dbReference>
<keyword evidence="6 16" id="KW-0812">Transmembrane</keyword>
<feature type="domain" description="Cytochrome oxidase subunit II copper A binding" evidence="18">
    <location>
        <begin position="92"/>
        <end position="225"/>
    </location>
</feature>
<evidence type="ECO:0000256" key="17">
    <source>
        <dbReference type="SAM" id="Phobius"/>
    </source>
</evidence>
<keyword evidence="12 17" id="KW-1133">Transmembrane helix</keyword>
<comment type="subcellular location">
    <subcellularLocation>
        <location evidence="1 16">Mitochondrion inner membrane</location>
        <topology evidence="1 16">Multi-pass membrane protein</topology>
    </subcellularLocation>
</comment>
<dbReference type="InterPro" id="IPR008972">
    <property type="entry name" value="Cupredoxin"/>
</dbReference>
<dbReference type="Pfam" id="PF00116">
    <property type="entry name" value="COX2"/>
    <property type="match status" value="1"/>
</dbReference>
<keyword evidence="14 16" id="KW-0472">Membrane</keyword>
<feature type="domain" description="Cytochrome oxidase subunit II transmembrane region profile" evidence="19">
    <location>
        <begin position="1"/>
        <end position="91"/>
    </location>
</feature>
<dbReference type="GeneID" id="37279009"/>
<comment type="cofactor">
    <cofactor evidence="16">
        <name>Cu cation</name>
        <dbReference type="ChEBI" id="CHEBI:23378"/>
    </cofactor>
    <text evidence="16">Binds a copper A center.</text>
</comment>
<dbReference type="Gene3D" id="1.10.287.90">
    <property type="match status" value="1"/>
</dbReference>
<dbReference type="InterPro" id="IPR036257">
    <property type="entry name" value="Cyt_c_oxidase_su2_TM_sf"/>
</dbReference>